<comment type="caution">
    <text evidence="1">The sequence shown here is derived from an EMBL/GenBank/DDBJ whole genome shotgun (WGS) entry which is preliminary data.</text>
</comment>
<dbReference type="Pfam" id="PF14354">
    <property type="entry name" value="Lar_restr_allev"/>
    <property type="match status" value="1"/>
</dbReference>
<evidence type="ECO:0000313" key="1">
    <source>
        <dbReference type="EMBL" id="KKM91233.1"/>
    </source>
</evidence>
<dbReference type="EMBL" id="LAZR01006564">
    <property type="protein sequence ID" value="KKM91233.1"/>
    <property type="molecule type" value="Genomic_DNA"/>
</dbReference>
<organism evidence="1">
    <name type="scientific">marine sediment metagenome</name>
    <dbReference type="NCBI Taxonomy" id="412755"/>
    <lineage>
        <taxon>unclassified sequences</taxon>
        <taxon>metagenomes</taxon>
        <taxon>ecological metagenomes</taxon>
    </lineage>
</organism>
<reference evidence="1" key="1">
    <citation type="journal article" date="2015" name="Nature">
        <title>Complex archaea that bridge the gap between prokaryotes and eukaryotes.</title>
        <authorList>
            <person name="Spang A."/>
            <person name="Saw J.H."/>
            <person name="Jorgensen S.L."/>
            <person name="Zaremba-Niedzwiedzka K."/>
            <person name="Martijn J."/>
            <person name="Lind A.E."/>
            <person name="van Eijk R."/>
            <person name="Schleper C."/>
            <person name="Guy L."/>
            <person name="Ettema T.J."/>
        </authorList>
    </citation>
    <scope>NUCLEOTIDE SEQUENCE</scope>
</reference>
<proteinExistence type="predicted"/>
<protein>
    <recommendedName>
        <fullName evidence="2">Restriction alleviation protein, Lar family</fullName>
    </recommendedName>
</protein>
<accession>A0A0F9LCS5</accession>
<dbReference type="InterPro" id="IPR019908">
    <property type="entry name" value="Toxin_RalR"/>
</dbReference>
<evidence type="ECO:0008006" key="2">
    <source>
        <dbReference type="Google" id="ProtNLM"/>
    </source>
</evidence>
<dbReference type="AlphaFoldDB" id="A0A0F9LCS5"/>
<name>A0A0F9LCS5_9ZZZZ</name>
<sequence length="104" mass="12276">MDLKPCPFCGSEKLVFHKYSPRHASFSCFYYVACESCKSETSMRDSRELASESWNQRKIPNIQYAEVLVEWMKDSRFKEEYTALQTVFDRLVELIVEEERKSGT</sequence>
<dbReference type="NCBIfam" id="TIGR03655">
    <property type="entry name" value="anti_R_Lar"/>
    <property type="match status" value="1"/>
</dbReference>
<gene>
    <name evidence="1" type="ORF">LCGC14_1230530</name>
</gene>